<dbReference type="InterPro" id="IPR001107">
    <property type="entry name" value="Band_7"/>
</dbReference>
<feature type="domain" description="Band 7" evidence="2">
    <location>
        <begin position="43"/>
        <end position="175"/>
    </location>
</feature>
<comment type="caution">
    <text evidence="3">The sequence shown here is derived from an EMBL/GenBank/DDBJ whole genome shotgun (WGS) entry which is preliminary data.</text>
</comment>
<reference evidence="3 4" key="1">
    <citation type="journal article" date="2020" name="G3 (Bethesda)">
        <title>Improved Reference Genome for Cyclotella cryptica CCMP332, a Model for Cell Wall Morphogenesis, Salinity Adaptation, and Lipid Production in Diatoms (Bacillariophyta).</title>
        <authorList>
            <person name="Roberts W.R."/>
            <person name="Downey K.M."/>
            <person name="Ruck E.C."/>
            <person name="Traller J.C."/>
            <person name="Alverson A.J."/>
        </authorList>
    </citation>
    <scope>NUCLEOTIDE SEQUENCE [LARGE SCALE GENOMIC DNA]</scope>
    <source>
        <strain evidence="3 4">CCMP332</strain>
    </source>
</reference>
<evidence type="ECO:0000259" key="2">
    <source>
        <dbReference type="Pfam" id="PF01145"/>
    </source>
</evidence>
<gene>
    <name evidence="3" type="ORF">HJC23_000442</name>
</gene>
<keyword evidence="4" id="KW-1185">Reference proteome</keyword>
<dbReference type="Proteomes" id="UP001516023">
    <property type="component" value="Unassembled WGS sequence"/>
</dbReference>
<evidence type="ECO:0000256" key="1">
    <source>
        <dbReference type="SAM" id="Coils"/>
    </source>
</evidence>
<sequence>MATSLYSDEVRSISQATERFTSEPGLVLLRPRHRPLCSPLHFTIPSGCYALVSRHGADQEYVRSDGTRSIVWPPGLHFGYPPWVRVSHLVTMQTIVLDLPVKACKTKDNVTVNIDVALAFRIMGDQEAGEDPEFVRKFVHELKPRGLEQQLRDAQDEAVRGLARSLKHTEIYGIRSGEHTRFVKSALGSVTVSSVVNVESSHDDLEGANVADSTTLPTHRDETLVGESDDQDRNAAKIATAKGADVTEYMKQRLNRQFMPQGVEILSIMIQSCTLPKEIESQMEEKTKVISKNAQQRMFHQNNMQNTRMEEEIVTLMQTFEELRHQEESSGAEQITEEKVKLNDAVAEAKKSEATIIQEGIARIDKLKAESDLEVQRIISRKDQTIATMKAESQREAANLHAKTKLEVERKIAEASIIAAKNRAQASRLLAQAEGISAPMLAQKNEHITKLKQLDVYRNLANNNSLILCDSDDSDVNVIVIADSILADSESSKHLSRSSVLAELSLLNRLSKGMFDQSYRSNTPTVDGAVNGHS</sequence>
<dbReference type="AlphaFoldDB" id="A0ABD3QAP9"/>
<dbReference type="PANTHER" id="PTHR43327">
    <property type="entry name" value="STOMATIN-LIKE PROTEIN 2, MITOCHONDRIAL"/>
    <property type="match status" value="1"/>
</dbReference>
<evidence type="ECO:0000313" key="4">
    <source>
        <dbReference type="Proteomes" id="UP001516023"/>
    </source>
</evidence>
<dbReference type="Gene3D" id="3.30.479.30">
    <property type="entry name" value="Band 7 domain"/>
    <property type="match status" value="1"/>
</dbReference>
<feature type="coiled-coil region" evidence="1">
    <location>
        <begin position="306"/>
        <end position="352"/>
    </location>
</feature>
<dbReference type="EMBL" id="JABMIG020000057">
    <property type="protein sequence ID" value="KAL3797104.1"/>
    <property type="molecule type" value="Genomic_DNA"/>
</dbReference>
<dbReference type="Pfam" id="PF01145">
    <property type="entry name" value="Band_7"/>
    <property type="match status" value="1"/>
</dbReference>
<protein>
    <recommendedName>
        <fullName evidence="2">Band 7 domain-containing protein</fullName>
    </recommendedName>
</protein>
<name>A0ABD3QAP9_9STRA</name>
<evidence type="ECO:0000313" key="3">
    <source>
        <dbReference type="EMBL" id="KAL3797104.1"/>
    </source>
</evidence>
<organism evidence="3 4">
    <name type="scientific">Cyclotella cryptica</name>
    <dbReference type="NCBI Taxonomy" id="29204"/>
    <lineage>
        <taxon>Eukaryota</taxon>
        <taxon>Sar</taxon>
        <taxon>Stramenopiles</taxon>
        <taxon>Ochrophyta</taxon>
        <taxon>Bacillariophyta</taxon>
        <taxon>Coscinodiscophyceae</taxon>
        <taxon>Thalassiosirophycidae</taxon>
        <taxon>Stephanodiscales</taxon>
        <taxon>Stephanodiscaceae</taxon>
        <taxon>Cyclotella</taxon>
    </lineage>
</organism>
<dbReference type="InterPro" id="IPR050710">
    <property type="entry name" value="Band7/mec-2_domain"/>
</dbReference>
<proteinExistence type="predicted"/>
<dbReference type="InterPro" id="IPR036013">
    <property type="entry name" value="Band_7/SPFH_dom_sf"/>
</dbReference>
<dbReference type="PANTHER" id="PTHR43327:SF9">
    <property type="entry name" value="BAND 7 DOMAIN-CONTAINING PROTEIN"/>
    <property type="match status" value="1"/>
</dbReference>
<keyword evidence="1" id="KW-0175">Coiled coil</keyword>
<dbReference type="SUPFAM" id="SSF117892">
    <property type="entry name" value="Band 7/SPFH domain"/>
    <property type="match status" value="1"/>
</dbReference>
<accession>A0ABD3QAP9</accession>